<dbReference type="Proteomes" id="UP000070657">
    <property type="component" value="Unassembled WGS sequence"/>
</dbReference>
<evidence type="ECO:0000313" key="1">
    <source>
        <dbReference type="EMBL" id="KXA93479.1"/>
    </source>
</evidence>
<name>A0A133UH34_9EURY</name>
<sequence>MKKAPVFTSFFPTKTQSSAGVSPTSRLIYSHFKANYLKDKTNLNPSHTRFKAGLIPKKRLREVNPGHDRECLKMRVRSGRPPGRGRELQAEIGFLPAGDSVLDRLTLFLNWRNEIHRLVKDPVYTSSKPAANWGSTGGGRS</sequence>
<comment type="caution">
    <text evidence="1">The sequence shown here is derived from an EMBL/GenBank/DDBJ whole genome shotgun (WGS) entry which is preliminary data.</text>
</comment>
<dbReference type="EMBL" id="LHXP01000017">
    <property type="protein sequence ID" value="KXA93479.1"/>
    <property type="molecule type" value="Genomic_DNA"/>
</dbReference>
<gene>
    <name evidence="1" type="ORF">AKJ66_01930</name>
</gene>
<proteinExistence type="predicted"/>
<accession>A0A133UH34</accession>
<organism evidence="1 2">
    <name type="scientific">candidate division MSBL1 archaeon SCGC-AAA259E22</name>
    <dbReference type="NCBI Taxonomy" id="1698265"/>
    <lineage>
        <taxon>Archaea</taxon>
        <taxon>Methanobacteriati</taxon>
        <taxon>Methanobacteriota</taxon>
        <taxon>candidate division MSBL1</taxon>
    </lineage>
</organism>
<keyword evidence="2" id="KW-1185">Reference proteome</keyword>
<dbReference type="AlphaFoldDB" id="A0A133UH34"/>
<reference evidence="1 2" key="1">
    <citation type="journal article" date="2016" name="Sci. Rep.">
        <title>Metabolic traits of an uncultured archaeal lineage -MSBL1- from brine pools of the Red Sea.</title>
        <authorList>
            <person name="Mwirichia R."/>
            <person name="Alam I."/>
            <person name="Rashid M."/>
            <person name="Vinu M."/>
            <person name="Ba-Alawi W."/>
            <person name="Anthony Kamau A."/>
            <person name="Kamanda Ngugi D."/>
            <person name="Goker M."/>
            <person name="Klenk H.P."/>
            <person name="Bajic V."/>
            <person name="Stingl U."/>
        </authorList>
    </citation>
    <scope>NUCLEOTIDE SEQUENCE [LARGE SCALE GENOMIC DNA]</scope>
    <source>
        <strain evidence="1">SCGC-AAA259E22</strain>
    </source>
</reference>
<protein>
    <submittedName>
        <fullName evidence="1">Uncharacterized protein</fullName>
    </submittedName>
</protein>
<evidence type="ECO:0000313" key="2">
    <source>
        <dbReference type="Proteomes" id="UP000070657"/>
    </source>
</evidence>